<dbReference type="InterPro" id="IPR006037">
    <property type="entry name" value="RCK_C"/>
</dbReference>
<accession>A0A2X0VX78</accession>
<dbReference type="PROSITE" id="PS51201">
    <property type="entry name" value="RCK_N"/>
    <property type="match status" value="2"/>
</dbReference>
<dbReference type="Pfam" id="PF02254">
    <property type="entry name" value="TrkA_N"/>
    <property type="match status" value="2"/>
</dbReference>
<dbReference type="InterPro" id="IPR006036">
    <property type="entry name" value="K_uptake_TrkA"/>
</dbReference>
<dbReference type="PANTHER" id="PTHR43833:SF5">
    <property type="entry name" value="TRK SYSTEM POTASSIUM UPTAKE PROTEIN TRKA"/>
    <property type="match status" value="1"/>
</dbReference>
<evidence type="ECO:0000256" key="4">
    <source>
        <dbReference type="ARBA" id="ARBA00022958"/>
    </source>
</evidence>
<dbReference type="NCBIfam" id="NF007030">
    <property type="entry name" value="PRK09496.1-1"/>
    <property type="match status" value="1"/>
</dbReference>
<dbReference type="RefSeq" id="WP_113743400.1">
    <property type="nucleotide sequence ID" value="NZ_UAPU01000007.1"/>
</dbReference>
<evidence type="ECO:0000256" key="6">
    <source>
        <dbReference type="ARBA" id="ARBA00023065"/>
    </source>
</evidence>
<dbReference type="InterPro" id="IPR036291">
    <property type="entry name" value="NAD(P)-bd_dom_sf"/>
</dbReference>
<feature type="domain" description="RCK C-terminal" evidence="8">
    <location>
        <begin position="370"/>
        <end position="455"/>
    </location>
</feature>
<dbReference type="InterPro" id="IPR050721">
    <property type="entry name" value="Trk_Ktr_HKT_K-transport"/>
</dbReference>
<dbReference type="NCBIfam" id="NF007031">
    <property type="entry name" value="PRK09496.1-2"/>
    <property type="match status" value="1"/>
</dbReference>
<keyword evidence="10" id="KW-1185">Reference proteome</keyword>
<name>A0A2X0VX78_9GAMM</name>
<evidence type="ECO:0000256" key="3">
    <source>
        <dbReference type="ARBA" id="ARBA00022538"/>
    </source>
</evidence>
<evidence type="ECO:0000259" key="7">
    <source>
        <dbReference type="PROSITE" id="PS51201"/>
    </source>
</evidence>
<dbReference type="SUPFAM" id="SSF116726">
    <property type="entry name" value="TrkA C-terminal domain-like"/>
    <property type="match status" value="2"/>
</dbReference>
<dbReference type="SUPFAM" id="SSF51735">
    <property type="entry name" value="NAD(P)-binding Rossmann-fold domains"/>
    <property type="match status" value="2"/>
</dbReference>
<dbReference type="PROSITE" id="PS51202">
    <property type="entry name" value="RCK_C"/>
    <property type="match status" value="2"/>
</dbReference>
<dbReference type="PANTHER" id="PTHR43833">
    <property type="entry name" value="POTASSIUM CHANNEL PROTEIN 2-RELATED-RELATED"/>
    <property type="match status" value="1"/>
</dbReference>
<gene>
    <name evidence="9" type="primary">trkA</name>
    <name evidence="9" type="ORF">NCTC13093_00579</name>
</gene>
<dbReference type="PRINTS" id="PR00335">
    <property type="entry name" value="KUPTAKETRKA"/>
</dbReference>
<organism evidence="9 10">
    <name type="scientific">Anaerobiospirillum thomasii</name>
    <dbReference type="NCBI Taxonomy" id="179995"/>
    <lineage>
        <taxon>Bacteria</taxon>
        <taxon>Pseudomonadati</taxon>
        <taxon>Pseudomonadota</taxon>
        <taxon>Gammaproteobacteria</taxon>
        <taxon>Aeromonadales</taxon>
        <taxon>Succinivibrionaceae</taxon>
        <taxon>Anaerobiospirillum</taxon>
    </lineage>
</organism>
<feature type="domain" description="RCK N-terminal" evidence="7">
    <location>
        <begin position="230"/>
        <end position="350"/>
    </location>
</feature>
<feature type="domain" description="RCK N-terminal" evidence="7">
    <location>
        <begin position="1"/>
        <end position="123"/>
    </location>
</feature>
<dbReference type="AlphaFoldDB" id="A0A2X0VX78"/>
<evidence type="ECO:0000259" key="8">
    <source>
        <dbReference type="PROSITE" id="PS51202"/>
    </source>
</evidence>
<dbReference type="Gene3D" id="3.40.50.720">
    <property type="entry name" value="NAD(P)-binding Rossmann-like Domain"/>
    <property type="match status" value="2"/>
</dbReference>
<dbReference type="GO" id="GO:0005886">
    <property type="term" value="C:plasma membrane"/>
    <property type="evidence" value="ECO:0007669"/>
    <property type="project" value="InterPro"/>
</dbReference>
<dbReference type="GO" id="GO:0015079">
    <property type="term" value="F:potassium ion transmembrane transporter activity"/>
    <property type="evidence" value="ECO:0007669"/>
    <property type="project" value="InterPro"/>
</dbReference>
<evidence type="ECO:0000256" key="5">
    <source>
        <dbReference type="ARBA" id="ARBA00023027"/>
    </source>
</evidence>
<proteinExistence type="predicted"/>
<dbReference type="InterPro" id="IPR036721">
    <property type="entry name" value="RCK_C_sf"/>
</dbReference>
<dbReference type="InterPro" id="IPR003148">
    <property type="entry name" value="RCK_N"/>
</dbReference>
<keyword evidence="2" id="KW-0813">Transport</keyword>
<evidence type="ECO:0000313" key="10">
    <source>
        <dbReference type="Proteomes" id="UP000250086"/>
    </source>
</evidence>
<keyword evidence="3" id="KW-0633">Potassium transport</keyword>
<dbReference type="OrthoDB" id="9775180at2"/>
<dbReference type="NCBIfam" id="NF007032">
    <property type="entry name" value="PRK09496.1-4"/>
    <property type="match status" value="1"/>
</dbReference>
<keyword evidence="6" id="KW-0406">Ion transport</keyword>
<evidence type="ECO:0000313" key="9">
    <source>
        <dbReference type="EMBL" id="SPT69215.1"/>
    </source>
</evidence>
<keyword evidence="5" id="KW-0520">NAD</keyword>
<dbReference type="Proteomes" id="UP000250086">
    <property type="component" value="Unassembled WGS sequence"/>
</dbReference>
<keyword evidence="4" id="KW-0630">Potassium</keyword>
<dbReference type="EMBL" id="UAPV01000001">
    <property type="protein sequence ID" value="SPT69215.1"/>
    <property type="molecule type" value="Genomic_DNA"/>
</dbReference>
<sequence>MNIIIIGATSAGIELAEYLVSGGHAVTLVDNPSETMAQIGNRLDLRVVQGVPSWPSVLRKAGAENAELLVATTPEDEMNIAACSIAASLFRVPRKIARIRSPDYLIEADEIFGSHAIPIDHVISPEHITSELILDLLELPGTTAVGSFCDDRIIIASARCAKGGKLIGHSINKIYELESKAKIMAVYRNNELIKDYDNEVLAPSDIVFFCCERVRAMSLLSALIPLEPTGKYITIAGGSHTADELARLLSSKYKVKLIEPDMQRSSKTADKLHDTSVEVYCADPTNLDFIAEEHIDKSDRFIAADLSDETNIISALMLSRRNKVKTIAVIRNENFHELAKGPGREIDIIISPREAIISAILSHIRQEGVERMSLFRQGKSEGIELLIQGSKVTSKVVGKGVNDINLPPGVTLGLVLRNKVVHVVDDNYRFEDGDRVVAYLHDHKHMRQLVKLIRPRSFWIPKW</sequence>
<reference evidence="9 10" key="1">
    <citation type="submission" date="2018-06" db="EMBL/GenBank/DDBJ databases">
        <authorList>
            <consortium name="Pathogen Informatics"/>
            <person name="Doyle S."/>
        </authorList>
    </citation>
    <scope>NUCLEOTIDE SEQUENCE [LARGE SCALE GENOMIC DNA]</scope>
    <source>
        <strain evidence="9 10">NCTC13093</strain>
    </source>
</reference>
<dbReference type="Gene3D" id="3.30.70.1450">
    <property type="entry name" value="Regulator of K+ conductance, C-terminal domain"/>
    <property type="match status" value="2"/>
</dbReference>
<feature type="domain" description="RCK C-terminal" evidence="8">
    <location>
        <begin position="143"/>
        <end position="226"/>
    </location>
</feature>
<protein>
    <recommendedName>
        <fullName evidence="1">Trk system potassium uptake protein TrkA</fullName>
    </recommendedName>
</protein>
<evidence type="ECO:0000256" key="1">
    <source>
        <dbReference type="ARBA" id="ARBA00017378"/>
    </source>
</evidence>
<evidence type="ECO:0000256" key="2">
    <source>
        <dbReference type="ARBA" id="ARBA00022448"/>
    </source>
</evidence>